<name>A0A194XUQ9_MOLSC</name>
<dbReference type="GeneID" id="28823755"/>
<dbReference type="OrthoDB" id="4369595at2759"/>
<feature type="compositionally biased region" description="Polar residues" evidence="1">
    <location>
        <begin position="38"/>
        <end position="55"/>
    </location>
</feature>
<dbReference type="RefSeq" id="XP_018077797.1">
    <property type="nucleotide sequence ID" value="XM_018214029.1"/>
</dbReference>
<evidence type="ECO:0000313" key="3">
    <source>
        <dbReference type="Proteomes" id="UP000070700"/>
    </source>
</evidence>
<keyword evidence="3" id="KW-1185">Reference proteome</keyword>
<dbReference type="Proteomes" id="UP000070700">
    <property type="component" value="Unassembled WGS sequence"/>
</dbReference>
<reference evidence="2 3" key="1">
    <citation type="submission" date="2015-10" db="EMBL/GenBank/DDBJ databases">
        <title>Full genome of DAOMC 229536 Phialocephala scopiformis, a fungal endophyte of spruce producing the potent anti-insectan compound rugulosin.</title>
        <authorList>
            <consortium name="DOE Joint Genome Institute"/>
            <person name="Walker A.K."/>
            <person name="Frasz S.L."/>
            <person name="Seifert K.A."/>
            <person name="Miller J.D."/>
            <person name="Mondo S.J."/>
            <person name="Labutti K."/>
            <person name="Lipzen A."/>
            <person name="Dockter R."/>
            <person name="Kennedy M."/>
            <person name="Grigoriev I.V."/>
            <person name="Spatafora J.W."/>
        </authorList>
    </citation>
    <scope>NUCLEOTIDE SEQUENCE [LARGE SCALE GENOMIC DNA]</scope>
    <source>
        <strain evidence="2 3">CBS 120377</strain>
    </source>
</reference>
<feature type="region of interest" description="Disordered" evidence="1">
    <location>
        <begin position="36"/>
        <end position="68"/>
    </location>
</feature>
<accession>A0A194XUQ9</accession>
<protein>
    <submittedName>
        <fullName evidence="2">Uncharacterized protein</fullName>
    </submittedName>
</protein>
<dbReference type="AlphaFoldDB" id="A0A194XUQ9"/>
<dbReference type="InParanoid" id="A0A194XUQ9"/>
<gene>
    <name evidence="2" type="ORF">LY89DRAFT_680196</name>
</gene>
<proteinExistence type="predicted"/>
<evidence type="ECO:0000313" key="2">
    <source>
        <dbReference type="EMBL" id="KUJ23442.1"/>
    </source>
</evidence>
<sequence>MTSKASVLGFDLLRLDAVQGLRANTRAKQSRCEHLATQEIQPQSHISDSGSYHSHTTSEDPNFKQMPGRPDKSEWWNCCQCCAMVNPRINGDLCPVCAHCKCDWYCTNL</sequence>
<organism evidence="2 3">
    <name type="scientific">Mollisia scopiformis</name>
    <name type="common">Conifer needle endophyte fungus</name>
    <name type="synonym">Phialocephala scopiformis</name>
    <dbReference type="NCBI Taxonomy" id="149040"/>
    <lineage>
        <taxon>Eukaryota</taxon>
        <taxon>Fungi</taxon>
        <taxon>Dikarya</taxon>
        <taxon>Ascomycota</taxon>
        <taxon>Pezizomycotina</taxon>
        <taxon>Leotiomycetes</taxon>
        <taxon>Helotiales</taxon>
        <taxon>Mollisiaceae</taxon>
        <taxon>Mollisia</taxon>
    </lineage>
</organism>
<dbReference type="KEGG" id="psco:LY89DRAFT_680196"/>
<dbReference type="EMBL" id="KQ947405">
    <property type="protein sequence ID" value="KUJ23442.1"/>
    <property type="molecule type" value="Genomic_DNA"/>
</dbReference>
<evidence type="ECO:0000256" key="1">
    <source>
        <dbReference type="SAM" id="MobiDB-lite"/>
    </source>
</evidence>